<organism evidence="1 2">
    <name type="scientific">Hydrogenispora ethanolica</name>
    <dbReference type="NCBI Taxonomy" id="1082276"/>
    <lineage>
        <taxon>Bacteria</taxon>
        <taxon>Bacillati</taxon>
        <taxon>Bacillota</taxon>
        <taxon>Hydrogenispora</taxon>
    </lineage>
</organism>
<dbReference type="OrthoDB" id="9776792at2"/>
<dbReference type="Proteomes" id="UP000295008">
    <property type="component" value="Unassembled WGS sequence"/>
</dbReference>
<accession>A0A4R1RJP6</accession>
<evidence type="ECO:0000313" key="2">
    <source>
        <dbReference type="Proteomes" id="UP000295008"/>
    </source>
</evidence>
<name>A0A4R1RJP6_HYDET</name>
<dbReference type="EMBL" id="SLUN01000016">
    <property type="protein sequence ID" value="TCL65912.1"/>
    <property type="molecule type" value="Genomic_DNA"/>
</dbReference>
<dbReference type="RefSeq" id="WP_132014875.1">
    <property type="nucleotide sequence ID" value="NZ_SLUN01000016.1"/>
</dbReference>
<dbReference type="NCBIfam" id="TIGR02589">
    <property type="entry name" value="cas_Csd2"/>
    <property type="match status" value="1"/>
</dbReference>
<gene>
    <name evidence="1" type="ORF">EDC14_101642</name>
</gene>
<evidence type="ECO:0000313" key="1">
    <source>
        <dbReference type="EMBL" id="TCL65912.1"/>
    </source>
</evidence>
<comment type="caution">
    <text evidence="1">The sequence shown here is derived from an EMBL/GenBank/DDBJ whole genome shotgun (WGS) entry which is preliminary data.</text>
</comment>
<dbReference type="Pfam" id="PF05107">
    <property type="entry name" value="Cas_Cas7"/>
    <property type="match status" value="1"/>
</dbReference>
<dbReference type="NCBIfam" id="TIGR01595">
    <property type="entry name" value="cas_CT1132"/>
    <property type="match status" value="1"/>
</dbReference>
<dbReference type="AlphaFoldDB" id="A0A4R1RJP6"/>
<keyword evidence="2" id="KW-1185">Reference proteome</keyword>
<proteinExistence type="predicted"/>
<protein>
    <submittedName>
        <fullName evidence="1">CRISPR-associated Csd2 family protein</fullName>
    </submittedName>
</protein>
<dbReference type="InterPro" id="IPR013418">
    <property type="entry name" value="CRISPR-assoc_prot_Cas7/Csd2"/>
</dbReference>
<dbReference type="GO" id="GO:0043571">
    <property type="term" value="P:maintenance of CRISPR repeat elements"/>
    <property type="evidence" value="ECO:0007669"/>
    <property type="project" value="InterPro"/>
</dbReference>
<sequence length="301" mass="33478">MSLTKKIDFAVVFTVKKANPNGDPLNGNRPRIDYEGLGEVSDVCLKRKLRNRLQDMGEDIFVQSDANRKEGDTFRSLKDRFDANKEIQTIVVNAAEEKKKTKKKPSISDQVAKIACKTWYDVRAFGQVFAFDNGEDSDSVSIGVRGPVSIQSAVSIAPVDIYSQQITKGVNLETDEKDPDKKGRDTMGMKHRVEYGVYVTYGSINCQLAEKTGFSDEDADKLLAALRTLFVNDESSARPSGSMKVESVIWWKHNCKNGQYASADVHDSIEIQVDEDSKKPVVVIKTLLDGLKPGIYIGENK</sequence>
<reference evidence="1 2" key="1">
    <citation type="submission" date="2019-03" db="EMBL/GenBank/DDBJ databases">
        <title>Genomic Encyclopedia of Type Strains, Phase IV (KMG-IV): sequencing the most valuable type-strain genomes for metagenomic binning, comparative biology and taxonomic classification.</title>
        <authorList>
            <person name="Goeker M."/>
        </authorList>
    </citation>
    <scope>NUCLEOTIDE SEQUENCE [LARGE SCALE GENOMIC DNA]</scope>
    <source>
        <strain evidence="1 2">LX-B</strain>
    </source>
</reference>
<dbReference type="InterPro" id="IPR006482">
    <property type="entry name" value="Cas7_Csh2/Csh2"/>
</dbReference>